<dbReference type="AlphaFoldDB" id="A0A256FX62"/>
<reference evidence="1 2" key="1">
    <citation type="submission" date="2017-07" db="EMBL/GenBank/DDBJ databases">
        <title>Phylogenetic study on the rhizospheric bacterium Ochrobactrum sp. A44.</title>
        <authorList>
            <person name="Krzyzanowska D.M."/>
            <person name="Ossowicki A."/>
            <person name="Rajewska M."/>
            <person name="Maciag T."/>
            <person name="Kaczynski Z."/>
            <person name="Czerwicka M."/>
            <person name="Jafra S."/>
        </authorList>
    </citation>
    <scope>NUCLEOTIDE SEQUENCE [LARGE SCALE GENOMIC DNA]</scope>
    <source>
        <strain evidence="1 2">DSM 7216</strain>
    </source>
</reference>
<gene>
    <name evidence="1" type="ORF">CEV31_1918</name>
</gene>
<keyword evidence="2" id="KW-1185">Reference proteome</keyword>
<name>A0A256FX62_9HYPH</name>
<dbReference type="EMBL" id="NNRJ01000018">
    <property type="protein sequence ID" value="OYR19348.1"/>
    <property type="molecule type" value="Genomic_DNA"/>
</dbReference>
<evidence type="ECO:0000313" key="2">
    <source>
        <dbReference type="Proteomes" id="UP000215590"/>
    </source>
</evidence>
<comment type="caution">
    <text evidence="1">The sequence shown here is derived from an EMBL/GenBank/DDBJ whole genome shotgun (WGS) entry which is preliminary data.</text>
</comment>
<protein>
    <submittedName>
        <fullName evidence="1">Uncharacterized protein</fullName>
    </submittedName>
</protein>
<evidence type="ECO:0000313" key="1">
    <source>
        <dbReference type="EMBL" id="OYR19348.1"/>
    </source>
</evidence>
<accession>A0A256FX62</accession>
<dbReference type="Proteomes" id="UP000215590">
    <property type="component" value="Unassembled WGS sequence"/>
</dbReference>
<proteinExistence type="predicted"/>
<organism evidence="1 2">
    <name type="scientific">Brucella thiophenivorans</name>
    <dbReference type="NCBI Taxonomy" id="571255"/>
    <lineage>
        <taxon>Bacteria</taxon>
        <taxon>Pseudomonadati</taxon>
        <taxon>Pseudomonadota</taxon>
        <taxon>Alphaproteobacteria</taxon>
        <taxon>Hyphomicrobiales</taxon>
        <taxon>Brucellaceae</taxon>
        <taxon>Brucella/Ochrobactrum group</taxon>
        <taxon>Brucella</taxon>
    </lineage>
</organism>
<sequence length="52" mass="5964">MLVHKNFTDMPASLCYLNYTRKPISIKTMGSERQISSREEIQMSVMDLIGKA</sequence>